<proteinExistence type="predicted"/>
<feature type="signal peptide" evidence="1">
    <location>
        <begin position="1"/>
        <end position="17"/>
    </location>
</feature>
<keyword evidence="1" id="KW-0732">Signal</keyword>
<protein>
    <submittedName>
        <fullName evidence="3">Uncharacterized protein</fullName>
    </submittedName>
</protein>
<dbReference type="Proteomes" id="UP000887578">
    <property type="component" value="Unplaced"/>
</dbReference>
<sequence>MFFSLAFLLLLFAATNSRPNNFFTNETIIRTNESNETLPLFLTGDSSNVAIQSGEDVQLTGPGTVDLILMDRNLDVDIDLNKCSDR</sequence>
<name>A0A914PLG7_9BILA</name>
<evidence type="ECO:0000256" key="1">
    <source>
        <dbReference type="SAM" id="SignalP"/>
    </source>
</evidence>
<accession>A0A914PLG7</accession>
<evidence type="ECO:0000313" key="2">
    <source>
        <dbReference type="Proteomes" id="UP000887578"/>
    </source>
</evidence>
<reference evidence="3" key="1">
    <citation type="submission" date="2022-11" db="UniProtKB">
        <authorList>
            <consortium name="WormBaseParasite"/>
        </authorList>
    </citation>
    <scope>IDENTIFICATION</scope>
</reference>
<organism evidence="2 3">
    <name type="scientific">Panagrolaimus davidi</name>
    <dbReference type="NCBI Taxonomy" id="227884"/>
    <lineage>
        <taxon>Eukaryota</taxon>
        <taxon>Metazoa</taxon>
        <taxon>Ecdysozoa</taxon>
        <taxon>Nematoda</taxon>
        <taxon>Chromadorea</taxon>
        <taxon>Rhabditida</taxon>
        <taxon>Tylenchina</taxon>
        <taxon>Panagrolaimomorpha</taxon>
        <taxon>Panagrolaimoidea</taxon>
        <taxon>Panagrolaimidae</taxon>
        <taxon>Panagrolaimus</taxon>
    </lineage>
</organism>
<evidence type="ECO:0000313" key="3">
    <source>
        <dbReference type="WBParaSite" id="PDA_v2.g167.t1"/>
    </source>
</evidence>
<dbReference type="WBParaSite" id="PDA_v2.g167.t1">
    <property type="protein sequence ID" value="PDA_v2.g167.t1"/>
    <property type="gene ID" value="PDA_v2.g167"/>
</dbReference>
<keyword evidence="2" id="KW-1185">Reference proteome</keyword>
<feature type="chain" id="PRO_5037689672" evidence="1">
    <location>
        <begin position="18"/>
        <end position="86"/>
    </location>
</feature>
<dbReference type="AlphaFoldDB" id="A0A914PLG7"/>